<comment type="caution">
    <text evidence="2">The sequence shown here is derived from an EMBL/GenBank/DDBJ whole genome shotgun (WGS) entry which is preliminary data.</text>
</comment>
<keyword evidence="1" id="KW-1133">Transmembrane helix</keyword>
<accession>A0A841SY80</accession>
<evidence type="ECO:0000313" key="2">
    <source>
        <dbReference type="EMBL" id="MBB6633711.1"/>
    </source>
</evidence>
<keyword evidence="1" id="KW-0472">Membrane</keyword>
<keyword evidence="3" id="KW-1185">Reference proteome</keyword>
<sequence>MRKRSGAAAYLFGDWDRTMAAVVSFRFLYFAGSVFFVKSVFRERKNRRWTYFSYVCRAFLLALPFATGFPWMSAAYLISAARFRARWQTDEADEGRNHRDRRLRAVCAAGGIPASDVCLKEEARSWRR</sequence>
<gene>
    <name evidence="2" type="ORF">H7B67_06290</name>
</gene>
<reference evidence="2 3" key="1">
    <citation type="submission" date="2020-08" db="EMBL/GenBank/DDBJ databases">
        <title>Cohnella phylogeny.</title>
        <authorList>
            <person name="Dunlap C."/>
        </authorList>
    </citation>
    <scope>NUCLEOTIDE SEQUENCE [LARGE SCALE GENOMIC DNA]</scope>
    <source>
        <strain evidence="2 3">DSM 25241</strain>
    </source>
</reference>
<feature type="transmembrane region" description="Helical" evidence="1">
    <location>
        <begin position="58"/>
        <end position="78"/>
    </location>
</feature>
<evidence type="ECO:0000256" key="1">
    <source>
        <dbReference type="SAM" id="Phobius"/>
    </source>
</evidence>
<name>A0A841SY80_9BACL</name>
<dbReference type="Proteomes" id="UP000535838">
    <property type="component" value="Unassembled WGS sequence"/>
</dbReference>
<keyword evidence="1" id="KW-0812">Transmembrane</keyword>
<organism evidence="2 3">
    <name type="scientific">Cohnella thailandensis</name>
    <dbReference type="NCBI Taxonomy" id="557557"/>
    <lineage>
        <taxon>Bacteria</taxon>
        <taxon>Bacillati</taxon>
        <taxon>Bacillota</taxon>
        <taxon>Bacilli</taxon>
        <taxon>Bacillales</taxon>
        <taxon>Paenibacillaceae</taxon>
        <taxon>Cohnella</taxon>
    </lineage>
</organism>
<dbReference type="AlphaFoldDB" id="A0A841SY80"/>
<protein>
    <submittedName>
        <fullName evidence="2">Uncharacterized protein</fullName>
    </submittedName>
</protein>
<evidence type="ECO:0000313" key="3">
    <source>
        <dbReference type="Proteomes" id="UP000535838"/>
    </source>
</evidence>
<dbReference type="EMBL" id="JACJVQ010000005">
    <property type="protein sequence ID" value="MBB6633711.1"/>
    <property type="molecule type" value="Genomic_DNA"/>
</dbReference>
<dbReference type="RefSeq" id="WP_185118933.1">
    <property type="nucleotide sequence ID" value="NZ_JACJVQ010000005.1"/>
</dbReference>
<feature type="transmembrane region" description="Helical" evidence="1">
    <location>
        <begin position="20"/>
        <end position="37"/>
    </location>
</feature>
<proteinExistence type="predicted"/>